<dbReference type="Pfam" id="PF04464">
    <property type="entry name" value="Glyphos_transf"/>
    <property type="match status" value="1"/>
</dbReference>
<dbReference type="GO" id="GO:0019350">
    <property type="term" value="P:teichoic acid biosynthetic process"/>
    <property type="evidence" value="ECO:0007669"/>
    <property type="project" value="UniProtKB-KW"/>
</dbReference>
<dbReference type="EMBL" id="FMAU01000004">
    <property type="protein sequence ID" value="SCC24509.1"/>
    <property type="molecule type" value="Genomic_DNA"/>
</dbReference>
<dbReference type="GO" id="GO:0047355">
    <property type="term" value="F:CDP-glycerol glycerophosphotransferase activity"/>
    <property type="evidence" value="ECO:0007669"/>
    <property type="project" value="InterPro"/>
</dbReference>
<evidence type="ECO:0000256" key="4">
    <source>
        <dbReference type="ARBA" id="ARBA00022679"/>
    </source>
</evidence>
<dbReference type="SUPFAM" id="SSF53756">
    <property type="entry name" value="UDP-Glycosyltransferase/glycogen phosphorylase"/>
    <property type="match status" value="1"/>
</dbReference>
<keyword evidence="5" id="KW-0777">Teichoic acid biosynthesis</keyword>
<dbReference type="Gene3D" id="3.40.50.11820">
    <property type="match status" value="1"/>
</dbReference>
<dbReference type="InterPro" id="IPR051612">
    <property type="entry name" value="Teichoic_Acid_Biosynth"/>
</dbReference>
<protein>
    <submittedName>
        <fullName evidence="7">CDP-glycerol glycerophosphotransferase, TagB/SpsB family</fullName>
    </submittedName>
</protein>
<evidence type="ECO:0000256" key="5">
    <source>
        <dbReference type="ARBA" id="ARBA00022944"/>
    </source>
</evidence>
<dbReference type="RefSeq" id="WP_058299386.1">
    <property type="nucleotide sequence ID" value="NZ_FMAU01000004.1"/>
</dbReference>
<dbReference type="Gene3D" id="3.40.50.12580">
    <property type="match status" value="1"/>
</dbReference>
<dbReference type="Proteomes" id="UP000181997">
    <property type="component" value="Unassembled WGS sequence"/>
</dbReference>
<dbReference type="InterPro" id="IPR043148">
    <property type="entry name" value="TagF_C"/>
</dbReference>
<evidence type="ECO:0000256" key="1">
    <source>
        <dbReference type="ARBA" id="ARBA00004202"/>
    </source>
</evidence>
<keyword evidence="6" id="KW-0472">Membrane</keyword>
<accession>A0A0V8HD26</accession>
<dbReference type="InterPro" id="IPR007554">
    <property type="entry name" value="Glycerophosphate_synth"/>
</dbReference>
<organism evidence="7 8">
    <name type="scientific">[Bacillus] enclensis</name>
    <dbReference type="NCBI Taxonomy" id="1402860"/>
    <lineage>
        <taxon>Bacteria</taxon>
        <taxon>Bacillati</taxon>
        <taxon>Bacillota</taxon>
        <taxon>Bacilli</taxon>
        <taxon>Bacillales</taxon>
        <taxon>Bacillaceae</taxon>
        <taxon>Rossellomorea</taxon>
    </lineage>
</organism>
<proteinExistence type="inferred from homology"/>
<dbReference type="GO" id="GO:0005886">
    <property type="term" value="C:plasma membrane"/>
    <property type="evidence" value="ECO:0007669"/>
    <property type="project" value="UniProtKB-SubCell"/>
</dbReference>
<dbReference type="PANTHER" id="PTHR37316">
    <property type="entry name" value="TEICHOIC ACID GLYCEROL-PHOSPHATE PRIMASE"/>
    <property type="match status" value="1"/>
</dbReference>
<comment type="subcellular location">
    <subcellularLocation>
        <location evidence="1">Cell membrane</location>
        <topology evidence="1">Peripheral membrane protein</topology>
    </subcellularLocation>
</comment>
<evidence type="ECO:0000313" key="7">
    <source>
        <dbReference type="EMBL" id="SCC24509.1"/>
    </source>
</evidence>
<reference evidence="8" key="1">
    <citation type="submission" date="2016-08" db="EMBL/GenBank/DDBJ databases">
        <authorList>
            <person name="Varghese N."/>
            <person name="Submissions Spin"/>
        </authorList>
    </citation>
    <scope>NUCLEOTIDE SEQUENCE [LARGE SCALE GENOMIC DNA]</scope>
    <source>
        <strain evidence="8">SGD-1123</strain>
    </source>
</reference>
<keyword evidence="3" id="KW-1003">Cell membrane</keyword>
<evidence type="ECO:0000256" key="2">
    <source>
        <dbReference type="ARBA" id="ARBA00010488"/>
    </source>
</evidence>
<dbReference type="OrthoDB" id="9811865at2"/>
<keyword evidence="4 7" id="KW-0808">Transferase</keyword>
<dbReference type="AlphaFoldDB" id="A0A0V8HD26"/>
<evidence type="ECO:0000313" key="8">
    <source>
        <dbReference type="Proteomes" id="UP000181997"/>
    </source>
</evidence>
<gene>
    <name evidence="7" type="ORF">GA0061094_3409</name>
</gene>
<name>A0A0V8HD26_9BACI</name>
<sequence>MIREILVTFYLFVFSAVFNICKLFPLQNKVTFVVSFSENNKSIYKEMIRQDFSCRTLFLTTEKMYGVFSKFEKATTLLFEMKKPLDFMRSIYHLATSKVILVDNYYGFLAKSEFKPGVDCIQLWHANGAIKKFGLKDPSVESRSSRAKGRFKAVYDRFTRVVVGSEAMAEIFRGAFGVTEDRLLRTGIPRTDVFFDQTAQLRAKSKLYKKFPFLKEKKVLLYAPTYRENQLSSAEIKLNLKKLALQFEDEYILLLKLHPAVKNDLCIPAELSHFAYDFSGWHQLNELLFISDMLITDYSSVPFEYSLLNRPIIFFWYDLGQYEKERGIWENFMSLLPGPVAHTSEEVAAYISRMKADHESTHLFSSKWNEYSKGESSRNILDYIRKKID</sequence>
<comment type="similarity">
    <text evidence="2">Belongs to the CDP-glycerol glycerophosphotransferase family.</text>
</comment>
<dbReference type="PANTHER" id="PTHR37316:SF1">
    <property type="entry name" value="TEICHOIC ACID GLYCEROL-PHOSPHATE PRIMASE"/>
    <property type="match status" value="1"/>
</dbReference>
<evidence type="ECO:0000256" key="3">
    <source>
        <dbReference type="ARBA" id="ARBA00022475"/>
    </source>
</evidence>
<dbReference type="InterPro" id="IPR043149">
    <property type="entry name" value="TagF_N"/>
</dbReference>
<evidence type="ECO:0000256" key="6">
    <source>
        <dbReference type="ARBA" id="ARBA00023136"/>
    </source>
</evidence>
<keyword evidence="8" id="KW-1185">Reference proteome</keyword>